<sequence>MEKILLGAPEPAKCNPDLVGSSSGLKIISTKCEISEVESELSTNFHEAQLKSINGNNEKSNRYIHEYYRIQGKSFPSRVNSCTHEGIVEVENLGNSKEFSLGLDLDDETARNQITEGPRRK</sequence>
<evidence type="ECO:0000313" key="2">
    <source>
        <dbReference type="Proteomes" id="UP000824120"/>
    </source>
</evidence>
<name>A0A9J5XN53_SOLCO</name>
<keyword evidence="2" id="KW-1185">Reference proteome</keyword>
<comment type="caution">
    <text evidence="1">The sequence shown here is derived from an EMBL/GenBank/DDBJ whole genome shotgun (WGS) entry which is preliminary data.</text>
</comment>
<protein>
    <submittedName>
        <fullName evidence="1">Uncharacterized protein</fullName>
    </submittedName>
</protein>
<proteinExistence type="predicted"/>
<accession>A0A9J5XN53</accession>
<reference evidence="1 2" key="1">
    <citation type="submission" date="2020-09" db="EMBL/GenBank/DDBJ databases">
        <title>De no assembly of potato wild relative species, Solanum commersonii.</title>
        <authorList>
            <person name="Cho K."/>
        </authorList>
    </citation>
    <scope>NUCLEOTIDE SEQUENCE [LARGE SCALE GENOMIC DNA]</scope>
    <source>
        <strain evidence="1">LZ3.2</strain>
        <tissue evidence="1">Leaf</tissue>
    </source>
</reference>
<gene>
    <name evidence="1" type="ORF">H5410_039764</name>
</gene>
<dbReference type="Proteomes" id="UP000824120">
    <property type="component" value="Chromosome 8"/>
</dbReference>
<dbReference type="EMBL" id="JACXVP010000008">
    <property type="protein sequence ID" value="KAG5589250.1"/>
    <property type="molecule type" value="Genomic_DNA"/>
</dbReference>
<organism evidence="1 2">
    <name type="scientific">Solanum commersonii</name>
    <name type="common">Commerson's wild potato</name>
    <name type="synonym">Commerson's nightshade</name>
    <dbReference type="NCBI Taxonomy" id="4109"/>
    <lineage>
        <taxon>Eukaryota</taxon>
        <taxon>Viridiplantae</taxon>
        <taxon>Streptophyta</taxon>
        <taxon>Embryophyta</taxon>
        <taxon>Tracheophyta</taxon>
        <taxon>Spermatophyta</taxon>
        <taxon>Magnoliopsida</taxon>
        <taxon>eudicotyledons</taxon>
        <taxon>Gunneridae</taxon>
        <taxon>Pentapetalae</taxon>
        <taxon>asterids</taxon>
        <taxon>lamiids</taxon>
        <taxon>Solanales</taxon>
        <taxon>Solanaceae</taxon>
        <taxon>Solanoideae</taxon>
        <taxon>Solaneae</taxon>
        <taxon>Solanum</taxon>
    </lineage>
</organism>
<evidence type="ECO:0000313" key="1">
    <source>
        <dbReference type="EMBL" id="KAG5589250.1"/>
    </source>
</evidence>
<dbReference type="AlphaFoldDB" id="A0A9J5XN53"/>